<dbReference type="GO" id="GO:0005524">
    <property type="term" value="F:ATP binding"/>
    <property type="evidence" value="ECO:0007669"/>
    <property type="project" value="UniProtKB-KW"/>
</dbReference>
<evidence type="ECO:0000259" key="4">
    <source>
        <dbReference type="SMART" id="SM00797"/>
    </source>
</evidence>
<dbReference type="SMART" id="SM00797">
    <property type="entry name" value="AHS2"/>
    <property type="match status" value="1"/>
</dbReference>
<dbReference type="Proteomes" id="UP000016567">
    <property type="component" value="Unassembled WGS sequence"/>
</dbReference>
<evidence type="ECO:0000256" key="2">
    <source>
        <dbReference type="ARBA" id="ARBA00022801"/>
    </source>
</evidence>
<organism evidence="5 6">
    <name type="scientific">Vibrio azureus NBRC 104587</name>
    <dbReference type="NCBI Taxonomy" id="1219077"/>
    <lineage>
        <taxon>Bacteria</taxon>
        <taxon>Pseudomonadati</taxon>
        <taxon>Pseudomonadota</taxon>
        <taxon>Gammaproteobacteria</taxon>
        <taxon>Vibrionales</taxon>
        <taxon>Vibrionaceae</taxon>
        <taxon>Vibrio</taxon>
    </lineage>
</organism>
<dbReference type="OrthoDB" id="9768696at2"/>
<sequence>MSCAALLVKQAGPLSLIQDYGRYGFAHIGITQGGPVDDYAYCWANHLLKNSINSSVIEITFGHCAFTATEDCHLAICGGDLSASIDGTPLNNWTDFYLRKNQTLKFGHAKNGLRAYLAIQGGFSVSPHFGSTATVMRESLGGLDQRGSKLKSGDIIPFQRHDLPQSNSRQVTFRFKPDYNLPLTLRVIEGYQIEYFSSEARQKIYSGSFTVSNQSNRMGYKVTGETITPPVSGILSEGITLGAIQVPADGKPIILLNDHQTIGGYPKLGCVARIDLPRLAQAKAGQHVHFVKGNREELQNLWCQWARFFGY</sequence>
<dbReference type="AlphaFoldDB" id="U3C068"/>
<keyword evidence="1" id="KW-0547">Nucleotide-binding</keyword>
<evidence type="ECO:0000256" key="1">
    <source>
        <dbReference type="ARBA" id="ARBA00022741"/>
    </source>
</evidence>
<dbReference type="NCBIfam" id="TIGR00724">
    <property type="entry name" value="urea_amlyse_rel"/>
    <property type="match status" value="1"/>
</dbReference>
<accession>U3C068</accession>
<dbReference type="InterPro" id="IPR052708">
    <property type="entry name" value="PxpC"/>
</dbReference>
<dbReference type="InterPro" id="IPR029000">
    <property type="entry name" value="Cyclophilin-like_dom_sf"/>
</dbReference>
<keyword evidence="6" id="KW-1185">Reference proteome</keyword>
<dbReference type="EMBL" id="BATL01000017">
    <property type="protein sequence ID" value="GAD74909.1"/>
    <property type="molecule type" value="Genomic_DNA"/>
</dbReference>
<dbReference type="eggNOG" id="COG1984">
    <property type="taxonomic scope" value="Bacteria"/>
</dbReference>
<dbReference type="Pfam" id="PF02626">
    <property type="entry name" value="CT_A_B"/>
    <property type="match status" value="1"/>
</dbReference>
<dbReference type="Gene3D" id="2.40.100.10">
    <property type="entry name" value="Cyclophilin-like"/>
    <property type="match status" value="1"/>
</dbReference>
<keyword evidence="3" id="KW-0067">ATP-binding</keyword>
<comment type="caution">
    <text evidence="5">The sequence shown here is derived from an EMBL/GenBank/DDBJ whole genome shotgun (WGS) entry which is preliminary data.</text>
</comment>
<dbReference type="STRING" id="1219077.VAZ01S_017_00030"/>
<evidence type="ECO:0000313" key="6">
    <source>
        <dbReference type="Proteomes" id="UP000016567"/>
    </source>
</evidence>
<gene>
    <name evidence="5" type="ORF">VAZ01S_017_00030</name>
</gene>
<evidence type="ECO:0000256" key="3">
    <source>
        <dbReference type="ARBA" id="ARBA00022840"/>
    </source>
</evidence>
<protein>
    <recommendedName>
        <fullName evidence="4">Carboxyltransferase domain-containing protein</fullName>
    </recommendedName>
</protein>
<keyword evidence="2" id="KW-0378">Hydrolase</keyword>
<feature type="domain" description="Carboxyltransferase" evidence="4">
    <location>
        <begin position="27"/>
        <end position="308"/>
    </location>
</feature>
<name>U3C068_9VIBR</name>
<proteinExistence type="predicted"/>
<dbReference type="RefSeq" id="WP_021708687.1">
    <property type="nucleotide sequence ID" value="NZ_BAOB01000240.1"/>
</dbReference>
<evidence type="ECO:0000313" key="5">
    <source>
        <dbReference type="EMBL" id="GAD74909.1"/>
    </source>
</evidence>
<reference evidence="5 6" key="1">
    <citation type="submission" date="2013-09" db="EMBL/GenBank/DDBJ databases">
        <title>Whole genome shotgun sequence of Vibrio azureus NBRC 104587.</title>
        <authorList>
            <person name="Isaki S."/>
            <person name="Hosoyama A."/>
            <person name="Numata M."/>
            <person name="Hashimoto M."/>
            <person name="Hosoyama Y."/>
            <person name="Tsuchikane K."/>
            <person name="Noguchi M."/>
            <person name="Hirakata S."/>
            <person name="Ichikawa N."/>
            <person name="Ohji S."/>
            <person name="Yamazoe A."/>
            <person name="Fujita N."/>
        </authorList>
    </citation>
    <scope>NUCLEOTIDE SEQUENCE [LARGE SCALE GENOMIC DNA]</scope>
    <source>
        <strain evidence="5 6">NBRC 104587</strain>
    </source>
</reference>
<dbReference type="InterPro" id="IPR003778">
    <property type="entry name" value="CT_A_B"/>
</dbReference>
<dbReference type="PANTHER" id="PTHR43309:SF4">
    <property type="entry name" value="CARBOXYLTRANSFERASE DOMAIN-CONTAINING PROTEIN"/>
    <property type="match status" value="1"/>
</dbReference>
<dbReference type="GO" id="GO:0016787">
    <property type="term" value="F:hydrolase activity"/>
    <property type="evidence" value="ECO:0007669"/>
    <property type="project" value="UniProtKB-KW"/>
</dbReference>
<dbReference type="PANTHER" id="PTHR43309">
    <property type="entry name" value="5-OXOPROLINASE SUBUNIT C"/>
    <property type="match status" value="1"/>
</dbReference>
<dbReference type="SUPFAM" id="SSF50891">
    <property type="entry name" value="Cyclophilin-like"/>
    <property type="match status" value="1"/>
</dbReference>